<gene>
    <name evidence="1" type="ORF">SCALOS_LOCUS11150</name>
</gene>
<keyword evidence="2" id="KW-1185">Reference proteome</keyword>
<name>A0ACA9PRP2_9GLOM</name>
<proteinExistence type="predicted"/>
<dbReference type="EMBL" id="CAJVPM010046205">
    <property type="protein sequence ID" value="CAG8718127.1"/>
    <property type="molecule type" value="Genomic_DNA"/>
</dbReference>
<feature type="non-terminal residue" evidence="1">
    <location>
        <position position="107"/>
    </location>
</feature>
<evidence type="ECO:0000313" key="1">
    <source>
        <dbReference type="EMBL" id="CAG8718127.1"/>
    </source>
</evidence>
<evidence type="ECO:0000313" key="2">
    <source>
        <dbReference type="Proteomes" id="UP000789860"/>
    </source>
</evidence>
<organism evidence="1 2">
    <name type="scientific">Scutellospora calospora</name>
    <dbReference type="NCBI Taxonomy" id="85575"/>
    <lineage>
        <taxon>Eukaryota</taxon>
        <taxon>Fungi</taxon>
        <taxon>Fungi incertae sedis</taxon>
        <taxon>Mucoromycota</taxon>
        <taxon>Glomeromycotina</taxon>
        <taxon>Glomeromycetes</taxon>
        <taxon>Diversisporales</taxon>
        <taxon>Gigasporaceae</taxon>
        <taxon>Scutellospora</taxon>
    </lineage>
</organism>
<protein>
    <submittedName>
        <fullName evidence="1">8377_t:CDS:1</fullName>
    </submittedName>
</protein>
<dbReference type="Proteomes" id="UP000789860">
    <property type="component" value="Unassembled WGS sequence"/>
</dbReference>
<accession>A0ACA9PRP2</accession>
<comment type="caution">
    <text evidence="1">The sequence shown here is derived from an EMBL/GenBank/DDBJ whole genome shotgun (WGS) entry which is preliminary data.</text>
</comment>
<reference evidence="1" key="1">
    <citation type="submission" date="2021-06" db="EMBL/GenBank/DDBJ databases">
        <authorList>
            <person name="Kallberg Y."/>
            <person name="Tangrot J."/>
            <person name="Rosling A."/>
        </authorList>
    </citation>
    <scope>NUCLEOTIDE SEQUENCE</scope>
    <source>
        <strain evidence="1">AU212A</strain>
    </source>
</reference>
<sequence>MSSAFLFTLANRNRGTLEVLKFHDRNTCISEVAESYDKCRFDSSLFDRLAKRCPKLRVLELHTYHQETNPNNARRQHLEKLQVHRRLKDVQFYFCNIDDLKSYYYDQ</sequence>